<reference evidence="1 2" key="1">
    <citation type="submission" date="2020-04" db="EMBL/GenBank/DDBJ databases">
        <authorList>
            <person name="De Canck E."/>
        </authorList>
    </citation>
    <scope>NUCLEOTIDE SEQUENCE [LARGE SCALE GENOMIC DNA]</scope>
    <source>
        <strain evidence="1 2">LMG 29542</strain>
    </source>
</reference>
<keyword evidence="2" id="KW-1185">Reference proteome</keyword>
<evidence type="ECO:0000313" key="2">
    <source>
        <dbReference type="Proteomes" id="UP000494363"/>
    </source>
</evidence>
<sequence>MFSGTVAEANASAMVYSLMLACWTCNVEPYACLLHVLTERPQRAPGVDVTALPHSIY</sequence>
<dbReference type="AlphaFoldDB" id="A0A6J5FCU9"/>
<gene>
    <name evidence="1" type="ORF">LMG29542_08478</name>
</gene>
<dbReference type="Proteomes" id="UP000494363">
    <property type="component" value="Unassembled WGS sequence"/>
</dbReference>
<evidence type="ECO:0000313" key="1">
    <source>
        <dbReference type="EMBL" id="CAB3775096.1"/>
    </source>
</evidence>
<proteinExistence type="predicted"/>
<organism evidence="1 2">
    <name type="scientific">Paraburkholderia humisilvae</name>
    <dbReference type="NCBI Taxonomy" id="627669"/>
    <lineage>
        <taxon>Bacteria</taxon>
        <taxon>Pseudomonadati</taxon>
        <taxon>Pseudomonadota</taxon>
        <taxon>Betaproteobacteria</taxon>
        <taxon>Burkholderiales</taxon>
        <taxon>Burkholderiaceae</taxon>
        <taxon>Paraburkholderia</taxon>
    </lineage>
</organism>
<name>A0A6J5FCU9_9BURK</name>
<evidence type="ECO:0008006" key="3">
    <source>
        <dbReference type="Google" id="ProtNLM"/>
    </source>
</evidence>
<dbReference type="EMBL" id="CADIKH010000258">
    <property type="protein sequence ID" value="CAB3775096.1"/>
    <property type="molecule type" value="Genomic_DNA"/>
</dbReference>
<protein>
    <recommendedName>
        <fullName evidence="3">Transposase IS66 C-terminal domain-containing protein</fullName>
    </recommendedName>
</protein>
<accession>A0A6J5FCU9</accession>